<reference evidence="1 2" key="1">
    <citation type="submission" date="2006-02" db="EMBL/GenBank/DDBJ databases">
        <authorList>
            <person name="Amann R."/>
            <person name="Ferriera S."/>
            <person name="Johnson J."/>
            <person name="Kravitz S."/>
            <person name="Halpern A."/>
            <person name="Remington K."/>
            <person name="Beeson K."/>
            <person name="Tran B."/>
            <person name="Rogers Y.-H."/>
            <person name="Friedman R."/>
            <person name="Venter J.C."/>
        </authorList>
    </citation>
    <scope>NUCLEOTIDE SEQUENCE [LARGE SCALE GENOMIC DNA]</scope>
    <source>
        <strain evidence="1 2">DSM 3645</strain>
    </source>
</reference>
<evidence type="ECO:0000313" key="1">
    <source>
        <dbReference type="EMBL" id="EAQ78462.1"/>
    </source>
</evidence>
<gene>
    <name evidence="1" type="ORF">DSM3645_07216</name>
</gene>
<comment type="caution">
    <text evidence="1">The sequence shown here is derived from an EMBL/GenBank/DDBJ whole genome shotgun (WGS) entry which is preliminary data.</text>
</comment>
<sequence length="32" mass="3842">MRSEKVGEIRQKPLLKVSWTVRFESRRVKIAI</sequence>
<dbReference type="AlphaFoldDB" id="A3ZYM1"/>
<name>A3ZYM1_9BACT</name>
<proteinExistence type="predicted"/>
<dbReference type="HOGENOM" id="CLU_3388286_0_0_0"/>
<dbReference type="Proteomes" id="UP000004358">
    <property type="component" value="Unassembled WGS sequence"/>
</dbReference>
<evidence type="ECO:0000313" key="2">
    <source>
        <dbReference type="Proteomes" id="UP000004358"/>
    </source>
</evidence>
<accession>A3ZYM1</accession>
<protein>
    <submittedName>
        <fullName evidence="1">Uncharacterized protein</fullName>
    </submittedName>
</protein>
<dbReference type="EMBL" id="AANZ01000021">
    <property type="protein sequence ID" value="EAQ78462.1"/>
    <property type="molecule type" value="Genomic_DNA"/>
</dbReference>
<organism evidence="1 2">
    <name type="scientific">Blastopirellula marina DSM 3645</name>
    <dbReference type="NCBI Taxonomy" id="314230"/>
    <lineage>
        <taxon>Bacteria</taxon>
        <taxon>Pseudomonadati</taxon>
        <taxon>Planctomycetota</taxon>
        <taxon>Planctomycetia</taxon>
        <taxon>Pirellulales</taxon>
        <taxon>Pirellulaceae</taxon>
        <taxon>Blastopirellula</taxon>
    </lineage>
</organism>